<dbReference type="AlphaFoldDB" id="A0A430ATL8"/>
<evidence type="ECO:0000256" key="1">
    <source>
        <dbReference type="SAM" id="Phobius"/>
    </source>
</evidence>
<name>A0A430ATL8_9ENTE</name>
<keyword evidence="1" id="KW-1133">Transmembrane helix</keyword>
<dbReference type="Proteomes" id="UP000286773">
    <property type="component" value="Unassembled WGS sequence"/>
</dbReference>
<keyword evidence="3" id="KW-1185">Reference proteome</keyword>
<reference evidence="2 3" key="1">
    <citation type="submission" date="2017-05" db="EMBL/GenBank/DDBJ databases">
        <title>Vagococcus spp. assemblies.</title>
        <authorList>
            <person name="Gulvik C.A."/>
        </authorList>
    </citation>
    <scope>NUCLEOTIDE SEQUENCE [LARGE SCALE GENOMIC DNA]</scope>
    <source>
        <strain evidence="2 3">LMG 24798</strain>
    </source>
</reference>
<gene>
    <name evidence="2" type="ORF">CBF27_07805</name>
</gene>
<organism evidence="2 3">
    <name type="scientific">Vagococcus acidifermentans</name>
    <dbReference type="NCBI Taxonomy" id="564710"/>
    <lineage>
        <taxon>Bacteria</taxon>
        <taxon>Bacillati</taxon>
        <taxon>Bacillota</taxon>
        <taxon>Bacilli</taxon>
        <taxon>Lactobacillales</taxon>
        <taxon>Enterococcaceae</taxon>
        <taxon>Vagococcus</taxon>
    </lineage>
</organism>
<feature type="transmembrane region" description="Helical" evidence="1">
    <location>
        <begin position="35"/>
        <end position="56"/>
    </location>
</feature>
<proteinExistence type="predicted"/>
<dbReference type="EMBL" id="NGKC01000008">
    <property type="protein sequence ID" value="RSU11396.1"/>
    <property type="molecule type" value="Genomic_DNA"/>
</dbReference>
<dbReference type="OrthoDB" id="2186414at2"/>
<evidence type="ECO:0000313" key="2">
    <source>
        <dbReference type="EMBL" id="RSU11396.1"/>
    </source>
</evidence>
<keyword evidence="1" id="KW-0812">Transmembrane</keyword>
<accession>A0A430ATL8</accession>
<protein>
    <submittedName>
        <fullName evidence="2">Uncharacterized protein</fullName>
    </submittedName>
</protein>
<keyword evidence="1" id="KW-0472">Membrane</keyword>
<feature type="transmembrane region" description="Helical" evidence="1">
    <location>
        <begin position="9"/>
        <end position="29"/>
    </location>
</feature>
<comment type="caution">
    <text evidence="2">The sequence shown here is derived from an EMBL/GenBank/DDBJ whole genome shotgun (WGS) entry which is preliminary data.</text>
</comment>
<sequence length="124" mass="13979">MLKNGQKKAVIHTIASLAPIVFFVVWSALFGGWSLAKKLSGCVVIIVWAAADIYMYQDKAAWKKKFSQYVAAYQLTPEQLSDVTGFSRYDFSRDKKGRMLFVFCASPKKRQQVLSCLEDVFGPV</sequence>
<evidence type="ECO:0000313" key="3">
    <source>
        <dbReference type="Proteomes" id="UP000286773"/>
    </source>
</evidence>
<dbReference type="RefSeq" id="WP_126813761.1">
    <property type="nucleotide sequence ID" value="NZ_NGKC01000008.1"/>
</dbReference>